<evidence type="ECO:0000256" key="4">
    <source>
        <dbReference type="ARBA" id="ARBA00022692"/>
    </source>
</evidence>
<reference evidence="10" key="1">
    <citation type="journal article" date="2019" name="Int. J. Syst. Evol. Microbiol.">
        <title>The Global Catalogue of Microorganisms (GCM) 10K type strain sequencing project: providing services to taxonomists for standard genome sequencing and annotation.</title>
        <authorList>
            <consortium name="The Broad Institute Genomics Platform"/>
            <consortium name="The Broad Institute Genome Sequencing Center for Infectious Disease"/>
            <person name="Wu L."/>
            <person name="Ma J."/>
        </authorList>
    </citation>
    <scope>NUCLEOTIDE SEQUENCE [LARGE SCALE GENOMIC DNA]</scope>
    <source>
        <strain evidence="10">KCTC 12861</strain>
    </source>
</reference>
<feature type="chain" id="PRO_5046816567" evidence="8">
    <location>
        <begin position="27"/>
        <end position="406"/>
    </location>
</feature>
<evidence type="ECO:0000256" key="6">
    <source>
        <dbReference type="ARBA" id="ARBA00023136"/>
    </source>
</evidence>
<feature type="signal peptide" evidence="8">
    <location>
        <begin position="1"/>
        <end position="26"/>
    </location>
</feature>
<evidence type="ECO:0000313" key="10">
    <source>
        <dbReference type="Proteomes" id="UP000637980"/>
    </source>
</evidence>
<sequence>MRVLKNAGLGLAAGSFVLAGSGAAFAGAWDNLGIGSLNLLFAPEKFVVEAGATYVDRNVDYKITSSTGQLGEDITDGSTTERVTPNVWDYRVGVKAQLLDNLNCLGRFNEPFNINEEMDPSWNGRNGGYETKATTLGLDATCAYTFDIDGSSNFRVIAGVKAIDLTYESHSMATVNFGLGRTDYPGGAEVKSDGMAWGWRAGVAYEIPEYALRASLVYDSEVSADLEGEWYMNDLPDGLGGSYDITRPVSASITAPQSVELNVQSGIAPGWLATFGVKWMDWSVIDRLTLVYDDALGGVSTDRDLGFKDGWTVQAGIGHQLTEKLALGSSVQWDRGVGGSYSDNYTFAAGGAYDLNDKVKLSLGGAAIYKTASSGGVYDDASLAGYEYDYDSSWNFAVDTKLRVAF</sequence>
<evidence type="ECO:0000256" key="5">
    <source>
        <dbReference type="ARBA" id="ARBA00022729"/>
    </source>
</evidence>
<gene>
    <name evidence="9" type="ORF">GCM10007094_18940</name>
</gene>
<keyword evidence="4" id="KW-0812">Transmembrane</keyword>
<organism evidence="9 10">
    <name type="scientific">Pseudovibrio japonicus</name>
    <dbReference type="NCBI Taxonomy" id="366534"/>
    <lineage>
        <taxon>Bacteria</taxon>
        <taxon>Pseudomonadati</taxon>
        <taxon>Pseudomonadota</taxon>
        <taxon>Alphaproteobacteria</taxon>
        <taxon>Hyphomicrobiales</taxon>
        <taxon>Stappiaceae</taxon>
        <taxon>Pseudovibrio</taxon>
    </lineage>
</organism>
<protein>
    <submittedName>
        <fullName evidence="9">Long-chain fatty acid transporter</fullName>
    </submittedName>
</protein>
<evidence type="ECO:0000313" key="9">
    <source>
        <dbReference type="EMBL" id="GHB30726.1"/>
    </source>
</evidence>
<dbReference type="InterPro" id="IPR005017">
    <property type="entry name" value="OMPP1/FadL/TodX"/>
</dbReference>
<dbReference type="PANTHER" id="PTHR35093">
    <property type="entry name" value="OUTER MEMBRANE PROTEIN NMB0088-RELATED"/>
    <property type="match status" value="1"/>
</dbReference>
<dbReference type="Proteomes" id="UP000637980">
    <property type="component" value="Unassembled WGS sequence"/>
</dbReference>
<keyword evidence="6" id="KW-0472">Membrane</keyword>
<proteinExistence type="inferred from homology"/>
<comment type="caution">
    <text evidence="9">The sequence shown here is derived from an EMBL/GenBank/DDBJ whole genome shotgun (WGS) entry which is preliminary data.</text>
</comment>
<keyword evidence="10" id="KW-1185">Reference proteome</keyword>
<dbReference type="SUPFAM" id="SSF56935">
    <property type="entry name" value="Porins"/>
    <property type="match status" value="1"/>
</dbReference>
<evidence type="ECO:0000256" key="7">
    <source>
        <dbReference type="ARBA" id="ARBA00023237"/>
    </source>
</evidence>
<evidence type="ECO:0000256" key="3">
    <source>
        <dbReference type="ARBA" id="ARBA00022452"/>
    </source>
</evidence>
<keyword evidence="3" id="KW-1134">Transmembrane beta strand</keyword>
<dbReference type="RefSeq" id="WP_189436539.1">
    <property type="nucleotide sequence ID" value="NZ_BMXE01000003.1"/>
</dbReference>
<keyword evidence="7" id="KW-0998">Cell outer membrane</keyword>
<dbReference type="Gene3D" id="2.40.160.60">
    <property type="entry name" value="Outer membrane protein transport protein (OMPP1/FadL/TodX)"/>
    <property type="match status" value="1"/>
</dbReference>
<comment type="similarity">
    <text evidence="2">Belongs to the OmpP1/FadL family.</text>
</comment>
<name>A0ABQ3ECT8_9HYPH</name>
<dbReference type="EMBL" id="BMXE01000003">
    <property type="protein sequence ID" value="GHB30726.1"/>
    <property type="molecule type" value="Genomic_DNA"/>
</dbReference>
<evidence type="ECO:0000256" key="8">
    <source>
        <dbReference type="SAM" id="SignalP"/>
    </source>
</evidence>
<dbReference type="PANTHER" id="PTHR35093:SF8">
    <property type="entry name" value="OUTER MEMBRANE PROTEIN NMB0088-RELATED"/>
    <property type="match status" value="1"/>
</dbReference>
<comment type="subcellular location">
    <subcellularLocation>
        <location evidence="1">Cell outer membrane</location>
        <topology evidence="1">Multi-pass membrane protein</topology>
    </subcellularLocation>
</comment>
<accession>A0ABQ3ECT8</accession>
<evidence type="ECO:0000256" key="2">
    <source>
        <dbReference type="ARBA" id="ARBA00008163"/>
    </source>
</evidence>
<evidence type="ECO:0000256" key="1">
    <source>
        <dbReference type="ARBA" id="ARBA00004571"/>
    </source>
</evidence>
<dbReference type="Pfam" id="PF03349">
    <property type="entry name" value="Toluene_X"/>
    <property type="match status" value="1"/>
</dbReference>
<keyword evidence="5 8" id="KW-0732">Signal</keyword>